<dbReference type="SUPFAM" id="SSF52833">
    <property type="entry name" value="Thioredoxin-like"/>
    <property type="match status" value="1"/>
</dbReference>
<evidence type="ECO:0000313" key="2">
    <source>
        <dbReference type="Proteomes" id="UP000239047"/>
    </source>
</evidence>
<dbReference type="OrthoDB" id="32865at2"/>
<keyword evidence="2" id="KW-1185">Reference proteome</keyword>
<name>A0A2S5GAX0_9BACL</name>
<gene>
    <name evidence="1" type="ORF">C4B60_11280</name>
</gene>
<dbReference type="Gene3D" id="3.40.30.10">
    <property type="entry name" value="Glutaredoxin"/>
    <property type="match status" value="1"/>
</dbReference>
<evidence type="ECO:0000313" key="1">
    <source>
        <dbReference type="EMBL" id="PPA70162.1"/>
    </source>
</evidence>
<dbReference type="Proteomes" id="UP000239047">
    <property type="component" value="Unassembled WGS sequence"/>
</dbReference>
<dbReference type="PANTHER" id="PTHR33558">
    <property type="entry name" value="GLUTAREDOXIN-LIKE PROTEIN C5ORF63 HOMOLOG"/>
    <property type="match status" value="1"/>
</dbReference>
<dbReference type="Pfam" id="PF05768">
    <property type="entry name" value="Glrx-like"/>
    <property type="match status" value="1"/>
</dbReference>
<proteinExistence type="predicted"/>
<dbReference type="InterPro" id="IPR052565">
    <property type="entry name" value="Glutaredoxin-like_YDR286C"/>
</dbReference>
<dbReference type="InterPro" id="IPR036249">
    <property type="entry name" value="Thioredoxin-like_sf"/>
</dbReference>
<dbReference type="InterPro" id="IPR008554">
    <property type="entry name" value="Glutaredoxin-like"/>
</dbReference>
<dbReference type="PANTHER" id="PTHR33558:SF1">
    <property type="entry name" value="GLUTAREDOXIN-LIKE PROTEIN C5ORF63 HOMOLOG"/>
    <property type="match status" value="1"/>
</dbReference>
<reference evidence="1 2" key="1">
    <citation type="submission" date="2018-02" db="EMBL/GenBank/DDBJ databases">
        <title>Jeotgalibacillus proteolyticum sp. nov. a protease producing bacterium isolated from ocean sediments of Laizhou Bay.</title>
        <authorList>
            <person name="Li Y."/>
        </authorList>
    </citation>
    <scope>NUCLEOTIDE SEQUENCE [LARGE SCALE GENOMIC DNA]</scope>
    <source>
        <strain evidence="1 2">22-7</strain>
    </source>
</reference>
<comment type="caution">
    <text evidence="1">The sequence shown here is derived from an EMBL/GenBank/DDBJ whole genome shotgun (WGS) entry which is preliminary data.</text>
</comment>
<accession>A0A2S5GAX0</accession>
<dbReference type="AlphaFoldDB" id="A0A2S5GAX0"/>
<dbReference type="EMBL" id="PREZ01000004">
    <property type="protein sequence ID" value="PPA70162.1"/>
    <property type="molecule type" value="Genomic_DNA"/>
</dbReference>
<sequence>MKVEFYTRPNCGLCDEAKLMLSLVQEEVPFTLIEHNIEERDDWTEEYGLLIPVVKVDGEVVQYGKVDYVTLSKRLQKIT</sequence>
<protein>
    <submittedName>
        <fullName evidence="1">NrdH-redoxin</fullName>
    </submittedName>
</protein>
<dbReference type="RefSeq" id="WP_104058111.1">
    <property type="nucleotide sequence ID" value="NZ_PREZ01000004.1"/>
</dbReference>
<organism evidence="1 2">
    <name type="scientific">Jeotgalibacillus proteolyticus</name>
    <dbReference type="NCBI Taxonomy" id="2082395"/>
    <lineage>
        <taxon>Bacteria</taxon>
        <taxon>Bacillati</taxon>
        <taxon>Bacillota</taxon>
        <taxon>Bacilli</taxon>
        <taxon>Bacillales</taxon>
        <taxon>Caryophanaceae</taxon>
        <taxon>Jeotgalibacillus</taxon>
    </lineage>
</organism>